<dbReference type="RefSeq" id="WP_348943868.1">
    <property type="nucleotide sequence ID" value="NZ_CP157355.1"/>
</dbReference>
<gene>
    <name evidence="1" type="ORF">ABHF33_10210</name>
</gene>
<evidence type="ECO:0000313" key="1">
    <source>
        <dbReference type="EMBL" id="XBL99444.1"/>
    </source>
</evidence>
<dbReference type="EMBL" id="CP157355">
    <property type="protein sequence ID" value="XBL99444.1"/>
    <property type="molecule type" value="Genomic_DNA"/>
</dbReference>
<sequence>MKEVRKLLGVTFPAANKAIGDLETMGILRKVKQQSRNRIYQPHEILNAMLTSMDIILDQAQNPRVG</sequence>
<accession>A0AAU7F755</accession>
<dbReference type="KEGG" id="cmav:ABHF33_10210"/>
<proteinExistence type="predicted"/>
<reference evidence="1" key="1">
    <citation type="submission" date="2024-05" db="EMBL/GenBank/DDBJ databases">
        <authorList>
            <person name="Yang L."/>
            <person name="Pan L."/>
        </authorList>
    </citation>
    <scope>NUCLEOTIDE SEQUENCE</scope>
    <source>
        <strain evidence="1">FCG-7</strain>
    </source>
</reference>
<protein>
    <submittedName>
        <fullName evidence="1">Uncharacterized protein</fullName>
    </submittedName>
</protein>
<organism evidence="1">
    <name type="scientific">Chitinibacter mangrovi</name>
    <dbReference type="NCBI Taxonomy" id="3153927"/>
    <lineage>
        <taxon>Bacteria</taxon>
        <taxon>Pseudomonadati</taxon>
        <taxon>Pseudomonadota</taxon>
        <taxon>Betaproteobacteria</taxon>
        <taxon>Neisseriales</taxon>
        <taxon>Chitinibacteraceae</taxon>
        <taxon>Chitinibacter</taxon>
    </lineage>
</organism>
<dbReference type="AlphaFoldDB" id="A0AAU7F755"/>
<name>A0AAU7F755_9NEIS</name>